<keyword evidence="5 7" id="KW-1133">Transmembrane helix</keyword>
<dbReference type="PANTHER" id="PTHR33778">
    <property type="entry name" value="PROTEIN MGTC"/>
    <property type="match status" value="1"/>
</dbReference>
<dbReference type="KEGG" id="doe:DENOEST_2813"/>
<keyword evidence="10" id="KW-1185">Reference proteome</keyword>
<evidence type="ECO:0000313" key="9">
    <source>
        <dbReference type="EMBL" id="CAB1369972.1"/>
    </source>
</evidence>
<sequence length="259" mass="28076">MSPTNLLSLESLARYWSHQEVALNIIIFFNLIGALLLGLLVGYERSYHGRAAGMRTYGLVCMASCAIVVVTGYPGYWYAGAGAGVHSLMGGMLPPDPTRVIQGVVTGIGFLGAGVIMKEGMNISGLTTAASIWASSAIGILVGVGFYAAAILLAALSAALMMWAARLEQWLPSRPAIALRLRFHQGFSPNEEVLKREARLRGYEVAPGSFHIQFVNGRQEWRYIAIAIGRDQGMPLSKISRELESFEGVDEFELSHARN</sequence>
<dbReference type="GO" id="GO:0005886">
    <property type="term" value="C:plasma membrane"/>
    <property type="evidence" value="ECO:0007669"/>
    <property type="project" value="UniProtKB-SubCell"/>
</dbReference>
<organism evidence="9 10">
    <name type="scientific">Denitratisoma oestradiolicum</name>
    <dbReference type="NCBI Taxonomy" id="311182"/>
    <lineage>
        <taxon>Bacteria</taxon>
        <taxon>Pseudomonadati</taxon>
        <taxon>Pseudomonadota</taxon>
        <taxon>Betaproteobacteria</taxon>
        <taxon>Nitrosomonadales</taxon>
        <taxon>Sterolibacteriaceae</taxon>
        <taxon>Denitratisoma</taxon>
    </lineage>
</organism>
<dbReference type="PRINTS" id="PR01837">
    <property type="entry name" value="MGTCSAPBPROT"/>
</dbReference>
<dbReference type="InterPro" id="IPR049177">
    <property type="entry name" value="MgtC_SapB_SrpB_YhiD_N"/>
</dbReference>
<dbReference type="AlphaFoldDB" id="A0A6S6YQC5"/>
<accession>A0A6S6YQC5</accession>
<feature type="transmembrane region" description="Helical" evidence="7">
    <location>
        <begin position="147"/>
        <end position="165"/>
    </location>
</feature>
<proteinExistence type="inferred from homology"/>
<gene>
    <name evidence="9" type="ORF">DENOEST_2813</name>
</gene>
<keyword evidence="4 7" id="KW-0812">Transmembrane</keyword>
<protein>
    <recommendedName>
        <fullName evidence="7">Protein MgtC</fullName>
    </recommendedName>
</protein>
<evidence type="ECO:0000256" key="6">
    <source>
        <dbReference type="ARBA" id="ARBA00023136"/>
    </source>
</evidence>
<evidence type="ECO:0000256" key="7">
    <source>
        <dbReference type="RuleBase" id="RU365041"/>
    </source>
</evidence>
<dbReference type="RefSeq" id="WP_145771065.1">
    <property type="nucleotide sequence ID" value="NZ_LR778301.1"/>
</dbReference>
<dbReference type="OrthoDB" id="9811198at2"/>
<evidence type="ECO:0000256" key="3">
    <source>
        <dbReference type="ARBA" id="ARBA00022475"/>
    </source>
</evidence>
<dbReference type="Pfam" id="PF02308">
    <property type="entry name" value="MgtC"/>
    <property type="match status" value="1"/>
</dbReference>
<evidence type="ECO:0000256" key="5">
    <source>
        <dbReference type="ARBA" id="ARBA00022989"/>
    </source>
</evidence>
<comment type="similarity">
    <text evidence="2 7">Belongs to the MgtC/SapB family.</text>
</comment>
<dbReference type="InterPro" id="IPR003416">
    <property type="entry name" value="MgtC/SapB/SrpB/YhiD_fam"/>
</dbReference>
<reference evidence="9 10" key="1">
    <citation type="submission" date="2020-03" db="EMBL/GenBank/DDBJ databases">
        <authorList>
            <consortium name="Genoscope - CEA"/>
            <person name="William W."/>
        </authorList>
    </citation>
    <scope>NUCLEOTIDE SEQUENCE [LARGE SCALE GENOMIC DNA]</scope>
    <source>
        <strain evidence="10">DSM 16959</strain>
    </source>
</reference>
<evidence type="ECO:0000259" key="8">
    <source>
        <dbReference type="Pfam" id="PF02308"/>
    </source>
</evidence>
<evidence type="ECO:0000256" key="2">
    <source>
        <dbReference type="ARBA" id="ARBA00009298"/>
    </source>
</evidence>
<dbReference type="Proteomes" id="UP000515733">
    <property type="component" value="Chromosome"/>
</dbReference>
<name>A0A6S6YQC5_9PROT</name>
<keyword evidence="7" id="KW-0997">Cell inner membrane</keyword>
<keyword evidence="6 7" id="KW-0472">Membrane</keyword>
<feature type="transmembrane region" description="Helical" evidence="7">
    <location>
        <begin position="21"/>
        <end position="43"/>
    </location>
</feature>
<feature type="transmembrane region" description="Helical" evidence="7">
    <location>
        <begin position="99"/>
        <end position="116"/>
    </location>
</feature>
<evidence type="ECO:0000256" key="4">
    <source>
        <dbReference type="ARBA" id="ARBA00022692"/>
    </source>
</evidence>
<dbReference type="EMBL" id="LR778301">
    <property type="protein sequence ID" value="CAB1369972.1"/>
    <property type="molecule type" value="Genomic_DNA"/>
</dbReference>
<evidence type="ECO:0000313" key="10">
    <source>
        <dbReference type="Proteomes" id="UP000515733"/>
    </source>
</evidence>
<evidence type="ECO:0000256" key="1">
    <source>
        <dbReference type="ARBA" id="ARBA00004651"/>
    </source>
</evidence>
<keyword evidence="3" id="KW-1003">Cell membrane</keyword>
<feature type="transmembrane region" description="Helical" evidence="7">
    <location>
        <begin position="55"/>
        <end position="79"/>
    </location>
</feature>
<dbReference type="PANTHER" id="PTHR33778:SF1">
    <property type="entry name" value="MAGNESIUM TRANSPORTER YHID-RELATED"/>
    <property type="match status" value="1"/>
</dbReference>
<comment type="subcellular location">
    <subcellularLocation>
        <location evidence="7">Cell inner membrane</location>
        <topology evidence="7">Multi-pass membrane protein</topology>
    </subcellularLocation>
    <subcellularLocation>
        <location evidence="1">Cell membrane</location>
        <topology evidence="1">Multi-pass membrane protein</topology>
    </subcellularLocation>
</comment>
<feature type="domain" description="MgtC/SapB/SrpB/YhiD N-terminal" evidence="8">
    <location>
        <begin position="31"/>
        <end position="169"/>
    </location>
</feature>